<evidence type="ECO:0000313" key="2">
    <source>
        <dbReference type="EMBL" id="KAG0483114.1"/>
    </source>
</evidence>
<evidence type="ECO:0000256" key="1">
    <source>
        <dbReference type="SAM" id="MobiDB-lite"/>
    </source>
</evidence>
<dbReference type="AlphaFoldDB" id="A0A835V0T1"/>
<sequence length="78" mass="8860">MGWYRARVLWPSGREISFNGHLFRSLSASGGKEMTESTVMMQERCGSYDGNRSMGHEMASTRRQGRRGNALAESKLFR</sequence>
<gene>
    <name evidence="2" type="ORF">HPP92_011198</name>
</gene>
<organism evidence="2 3">
    <name type="scientific">Vanilla planifolia</name>
    <name type="common">Vanilla</name>
    <dbReference type="NCBI Taxonomy" id="51239"/>
    <lineage>
        <taxon>Eukaryota</taxon>
        <taxon>Viridiplantae</taxon>
        <taxon>Streptophyta</taxon>
        <taxon>Embryophyta</taxon>
        <taxon>Tracheophyta</taxon>
        <taxon>Spermatophyta</taxon>
        <taxon>Magnoliopsida</taxon>
        <taxon>Liliopsida</taxon>
        <taxon>Asparagales</taxon>
        <taxon>Orchidaceae</taxon>
        <taxon>Vanilloideae</taxon>
        <taxon>Vanilleae</taxon>
        <taxon>Vanilla</taxon>
    </lineage>
</organism>
<dbReference type="EMBL" id="JADCNM010000005">
    <property type="protein sequence ID" value="KAG0483114.1"/>
    <property type="molecule type" value="Genomic_DNA"/>
</dbReference>
<comment type="caution">
    <text evidence="2">The sequence shown here is derived from an EMBL/GenBank/DDBJ whole genome shotgun (WGS) entry which is preliminary data.</text>
</comment>
<proteinExistence type="predicted"/>
<name>A0A835V0T1_VANPL</name>
<evidence type="ECO:0000313" key="3">
    <source>
        <dbReference type="Proteomes" id="UP000639772"/>
    </source>
</evidence>
<accession>A0A835V0T1</accession>
<feature type="region of interest" description="Disordered" evidence="1">
    <location>
        <begin position="47"/>
        <end position="78"/>
    </location>
</feature>
<protein>
    <submittedName>
        <fullName evidence="2">Uncharacterized protein</fullName>
    </submittedName>
</protein>
<dbReference type="Proteomes" id="UP000639772">
    <property type="component" value="Unassembled WGS sequence"/>
</dbReference>
<reference evidence="2 3" key="1">
    <citation type="journal article" date="2020" name="Nat. Food">
        <title>A phased Vanilla planifolia genome enables genetic improvement of flavour and production.</title>
        <authorList>
            <person name="Hasing T."/>
            <person name="Tang H."/>
            <person name="Brym M."/>
            <person name="Khazi F."/>
            <person name="Huang T."/>
            <person name="Chambers A.H."/>
        </authorList>
    </citation>
    <scope>NUCLEOTIDE SEQUENCE [LARGE SCALE GENOMIC DNA]</scope>
    <source>
        <tissue evidence="2">Leaf</tissue>
    </source>
</reference>